<evidence type="ECO:0000313" key="2">
    <source>
        <dbReference type="Proteomes" id="UP000663586"/>
    </source>
</evidence>
<dbReference type="KEGG" id="hara:AArcS_1818"/>
<proteinExistence type="predicted"/>
<protein>
    <submittedName>
        <fullName evidence="1">Uncharacterized protein</fullName>
    </submittedName>
</protein>
<keyword evidence="2" id="KW-1185">Reference proteome</keyword>
<accession>A0A897MR72</accession>
<dbReference type="Proteomes" id="UP000663586">
    <property type="component" value="Chromosome"/>
</dbReference>
<organism evidence="1 2">
    <name type="scientific">Natranaeroarchaeum sulfidigenes</name>
    <dbReference type="NCBI Taxonomy" id="2784880"/>
    <lineage>
        <taxon>Archaea</taxon>
        <taxon>Methanobacteriati</taxon>
        <taxon>Methanobacteriota</taxon>
        <taxon>Stenosarchaea group</taxon>
        <taxon>Halobacteria</taxon>
        <taxon>Halobacteriales</taxon>
        <taxon>Natronoarchaeaceae</taxon>
        <taxon>Natranaeroarchaeum</taxon>
    </lineage>
</organism>
<dbReference type="AlphaFoldDB" id="A0A897MR72"/>
<name>A0A897MR72_9EURY</name>
<evidence type="ECO:0000313" key="1">
    <source>
        <dbReference type="EMBL" id="QSG03027.1"/>
    </source>
</evidence>
<reference evidence="1" key="1">
    <citation type="submission" date="2020-11" db="EMBL/GenBank/DDBJ databases">
        <title>Carbohydrate-dependent, anaerobic sulfur respiration: A novel catabolism in halophilic archaea.</title>
        <authorList>
            <person name="Sorokin D.Y."/>
            <person name="Messina E."/>
            <person name="Smedile F."/>
            <person name="La Cono V."/>
            <person name="Hallsworth J.E."/>
            <person name="Yakimov M.M."/>
        </authorList>
    </citation>
    <scope>NUCLEOTIDE SEQUENCE</scope>
    <source>
        <strain evidence="1">AArc-S</strain>
    </source>
</reference>
<gene>
    <name evidence="1" type="ORF">AArcS_1818</name>
</gene>
<dbReference type="EMBL" id="CP064786">
    <property type="protein sequence ID" value="QSG03027.1"/>
    <property type="molecule type" value="Genomic_DNA"/>
</dbReference>
<sequence length="80" mass="9244">MSRIDPETVHVDWYQNGEDEQVLIGFDGDDVKVAVAFTPDTSKRELREVFAARDRELSHYFESLARCRSSGGPQRQRSRE</sequence>
<dbReference type="RefSeq" id="WP_238477092.1">
    <property type="nucleotide sequence ID" value="NZ_CP064786.1"/>
</dbReference>
<dbReference type="GeneID" id="70685194"/>